<feature type="transmembrane region" description="Helical" evidence="8">
    <location>
        <begin position="85"/>
        <end position="108"/>
    </location>
</feature>
<evidence type="ECO:0000256" key="7">
    <source>
        <dbReference type="ARBA" id="ARBA00023136"/>
    </source>
</evidence>
<dbReference type="PANTHER" id="PTHR11562">
    <property type="entry name" value="CATION EFFLUX PROTEIN/ ZINC TRANSPORTER"/>
    <property type="match status" value="1"/>
</dbReference>
<feature type="transmembrane region" description="Helical" evidence="8">
    <location>
        <begin position="120"/>
        <end position="144"/>
    </location>
</feature>
<accession>A0A2I1IMQ0</accession>
<name>A0A2I1IMQ0_9ACTO</name>
<evidence type="ECO:0000259" key="10">
    <source>
        <dbReference type="Pfam" id="PF16916"/>
    </source>
</evidence>
<gene>
    <name evidence="11" type="ORF">CYJ19_06075</name>
</gene>
<comment type="caution">
    <text evidence="11">The sequence shown here is derived from an EMBL/GenBank/DDBJ whole genome shotgun (WGS) entry which is preliminary data.</text>
</comment>
<dbReference type="InterPro" id="IPR027469">
    <property type="entry name" value="Cation_efflux_TMD_sf"/>
</dbReference>
<feature type="domain" description="Cation efflux protein cytoplasmic" evidence="10">
    <location>
        <begin position="217"/>
        <end position="295"/>
    </location>
</feature>
<evidence type="ECO:0000256" key="6">
    <source>
        <dbReference type="ARBA" id="ARBA00023065"/>
    </source>
</evidence>
<evidence type="ECO:0000256" key="1">
    <source>
        <dbReference type="ARBA" id="ARBA00004141"/>
    </source>
</evidence>
<feature type="transmembrane region" description="Helical" evidence="8">
    <location>
        <begin position="187"/>
        <end position="205"/>
    </location>
</feature>
<keyword evidence="3" id="KW-0813">Transport</keyword>
<keyword evidence="6" id="KW-0406">Ion transport</keyword>
<dbReference type="InterPro" id="IPR058533">
    <property type="entry name" value="Cation_efflux_TM"/>
</dbReference>
<evidence type="ECO:0000313" key="12">
    <source>
        <dbReference type="Proteomes" id="UP000235122"/>
    </source>
</evidence>
<dbReference type="Gene3D" id="1.20.1510.10">
    <property type="entry name" value="Cation efflux protein transmembrane domain"/>
    <property type="match status" value="1"/>
</dbReference>
<dbReference type="GeneID" id="35865921"/>
<feature type="transmembrane region" description="Helical" evidence="8">
    <location>
        <begin position="22"/>
        <end position="43"/>
    </location>
</feature>
<evidence type="ECO:0000313" key="11">
    <source>
        <dbReference type="EMBL" id="PKY72408.1"/>
    </source>
</evidence>
<sequence>MAHSHDHGIGEQTPTGAHRTRLLIVFFIYLVIIVSELIGAWWANSLALVAEAMHMTVDSSGILIALIAAWLATRKASPRRTYGWMRAEIIAVLINCFLLIGVGCFIAYEAVERWINPPAVHGGGVVGFAVVGVVGSAISLFLLAGGQKESLNVKAAFLEVMSDGIGAAGIILSGILNIAFGWTRVDAIAAALVGLIILPRTFILLKKAVNIIMQGVPDGLNVPEIRSALAATEGVDAIHSLHVWALTSGVPVLSAHVRVSEQAWKDGSGPRILDELTHISQHDFEIDHCTFQLEEPGHEQHEASVHAEEFNG</sequence>
<keyword evidence="4 8" id="KW-0812">Transmembrane</keyword>
<evidence type="ECO:0000256" key="2">
    <source>
        <dbReference type="ARBA" id="ARBA00008873"/>
    </source>
</evidence>
<evidence type="ECO:0000256" key="3">
    <source>
        <dbReference type="ARBA" id="ARBA00022448"/>
    </source>
</evidence>
<dbReference type="InterPro" id="IPR050681">
    <property type="entry name" value="CDF/SLC30A"/>
</dbReference>
<keyword evidence="7 8" id="KW-0472">Membrane</keyword>
<dbReference type="STRING" id="33007.HMPREF3198_01094"/>
<dbReference type="PANTHER" id="PTHR11562:SF17">
    <property type="entry name" value="RE54080P-RELATED"/>
    <property type="match status" value="1"/>
</dbReference>
<dbReference type="SUPFAM" id="SSF161111">
    <property type="entry name" value="Cation efflux protein transmembrane domain-like"/>
    <property type="match status" value="1"/>
</dbReference>
<evidence type="ECO:0000256" key="5">
    <source>
        <dbReference type="ARBA" id="ARBA00022989"/>
    </source>
</evidence>
<proteinExistence type="inferred from homology"/>
<feature type="domain" description="Cation efflux protein transmembrane" evidence="9">
    <location>
        <begin position="22"/>
        <end position="213"/>
    </location>
</feature>
<dbReference type="Pfam" id="PF01545">
    <property type="entry name" value="Cation_efflux"/>
    <property type="match status" value="1"/>
</dbReference>
<dbReference type="Proteomes" id="UP000235122">
    <property type="component" value="Unassembled WGS sequence"/>
</dbReference>
<dbReference type="GO" id="GO:0005385">
    <property type="term" value="F:zinc ion transmembrane transporter activity"/>
    <property type="evidence" value="ECO:0007669"/>
    <property type="project" value="TreeGrafter"/>
</dbReference>
<feature type="transmembrane region" description="Helical" evidence="8">
    <location>
        <begin position="156"/>
        <end position="181"/>
    </location>
</feature>
<dbReference type="NCBIfam" id="TIGR01297">
    <property type="entry name" value="CDF"/>
    <property type="match status" value="1"/>
</dbReference>
<organism evidence="11 12">
    <name type="scientific">Winkia neuii</name>
    <dbReference type="NCBI Taxonomy" id="33007"/>
    <lineage>
        <taxon>Bacteria</taxon>
        <taxon>Bacillati</taxon>
        <taxon>Actinomycetota</taxon>
        <taxon>Actinomycetes</taxon>
        <taxon>Actinomycetales</taxon>
        <taxon>Actinomycetaceae</taxon>
        <taxon>Winkia</taxon>
    </lineage>
</organism>
<reference evidence="11 12" key="1">
    <citation type="submission" date="2017-12" db="EMBL/GenBank/DDBJ databases">
        <title>Phylogenetic diversity of female urinary microbiome.</title>
        <authorList>
            <person name="Thomas-White K."/>
            <person name="Wolfe A.J."/>
        </authorList>
    </citation>
    <scope>NUCLEOTIDE SEQUENCE [LARGE SCALE GENOMIC DNA]</scope>
    <source>
        <strain evidence="11 12">UMB0402</strain>
    </source>
</reference>
<dbReference type="GO" id="GO:0005886">
    <property type="term" value="C:plasma membrane"/>
    <property type="evidence" value="ECO:0007669"/>
    <property type="project" value="TreeGrafter"/>
</dbReference>
<dbReference type="Pfam" id="PF16916">
    <property type="entry name" value="ZT_dimer"/>
    <property type="match status" value="1"/>
</dbReference>
<dbReference type="InterPro" id="IPR027470">
    <property type="entry name" value="Cation_efflux_CTD"/>
</dbReference>
<evidence type="ECO:0000256" key="4">
    <source>
        <dbReference type="ARBA" id="ARBA00022692"/>
    </source>
</evidence>
<comment type="similarity">
    <text evidence="2">Belongs to the cation diffusion facilitator (CDF) transporter (TC 2.A.4) family. SLC30A subfamily.</text>
</comment>
<dbReference type="AlphaFoldDB" id="A0A2I1IMQ0"/>
<dbReference type="InterPro" id="IPR002524">
    <property type="entry name" value="Cation_efflux"/>
</dbReference>
<feature type="transmembrane region" description="Helical" evidence="8">
    <location>
        <begin position="55"/>
        <end position="73"/>
    </location>
</feature>
<dbReference type="SUPFAM" id="SSF160240">
    <property type="entry name" value="Cation efflux protein cytoplasmic domain-like"/>
    <property type="match status" value="1"/>
</dbReference>
<evidence type="ECO:0000256" key="8">
    <source>
        <dbReference type="SAM" id="Phobius"/>
    </source>
</evidence>
<protein>
    <submittedName>
        <fullName evidence="11">Cation transporter</fullName>
    </submittedName>
</protein>
<dbReference type="InterPro" id="IPR036837">
    <property type="entry name" value="Cation_efflux_CTD_sf"/>
</dbReference>
<keyword evidence="5 8" id="KW-1133">Transmembrane helix</keyword>
<dbReference type="EMBL" id="PKKO01000003">
    <property type="protein sequence ID" value="PKY72408.1"/>
    <property type="molecule type" value="Genomic_DNA"/>
</dbReference>
<dbReference type="RefSeq" id="WP_024332394.1">
    <property type="nucleotide sequence ID" value="NZ_JASOXK010000005.1"/>
</dbReference>
<evidence type="ECO:0000259" key="9">
    <source>
        <dbReference type="Pfam" id="PF01545"/>
    </source>
</evidence>
<keyword evidence="12" id="KW-1185">Reference proteome</keyword>
<comment type="subcellular location">
    <subcellularLocation>
        <location evidence="1">Membrane</location>
        <topology evidence="1">Multi-pass membrane protein</topology>
    </subcellularLocation>
</comment>